<keyword evidence="4" id="KW-0808">Transferase</keyword>
<dbReference type="InterPro" id="IPR037197">
    <property type="entry name" value="WWE_dom_sf"/>
</dbReference>
<reference evidence="8 9" key="1">
    <citation type="submission" date="2024-05" db="EMBL/GenBank/DDBJ databases">
        <authorList>
            <person name="Wallberg A."/>
        </authorList>
    </citation>
    <scope>NUCLEOTIDE SEQUENCE [LARGE SCALE GENOMIC DNA]</scope>
</reference>
<dbReference type="GO" id="GO:0005634">
    <property type="term" value="C:nucleus"/>
    <property type="evidence" value="ECO:0007669"/>
    <property type="project" value="UniProtKB-SubCell"/>
</dbReference>
<dbReference type="InterPro" id="IPR004170">
    <property type="entry name" value="WWE_dom"/>
</dbReference>
<feature type="domain" description="PARP catalytic" evidence="7">
    <location>
        <begin position="1069"/>
        <end position="1264"/>
    </location>
</feature>
<gene>
    <name evidence="8" type="ORF">MNOR_LOCUS17838</name>
</gene>
<feature type="compositionally biased region" description="Low complexity" evidence="5">
    <location>
        <begin position="184"/>
        <end position="196"/>
    </location>
</feature>
<dbReference type="PANTHER" id="PTHR45740:SF2">
    <property type="entry name" value="POLY [ADP-RIBOSE] POLYMERASE"/>
    <property type="match status" value="1"/>
</dbReference>
<feature type="compositionally biased region" description="Low complexity" evidence="5">
    <location>
        <begin position="50"/>
        <end position="60"/>
    </location>
</feature>
<feature type="compositionally biased region" description="Basic and acidic residues" evidence="5">
    <location>
        <begin position="61"/>
        <end position="76"/>
    </location>
</feature>
<dbReference type="SUPFAM" id="SSF117839">
    <property type="entry name" value="WWE domain"/>
    <property type="match status" value="1"/>
</dbReference>
<dbReference type="InterPro" id="IPR012317">
    <property type="entry name" value="Poly(ADP-ribose)pol_cat_dom"/>
</dbReference>
<organism evidence="8 9">
    <name type="scientific">Meganyctiphanes norvegica</name>
    <name type="common">Northern krill</name>
    <name type="synonym">Thysanopoda norvegica</name>
    <dbReference type="NCBI Taxonomy" id="48144"/>
    <lineage>
        <taxon>Eukaryota</taxon>
        <taxon>Metazoa</taxon>
        <taxon>Ecdysozoa</taxon>
        <taxon>Arthropoda</taxon>
        <taxon>Crustacea</taxon>
        <taxon>Multicrustacea</taxon>
        <taxon>Malacostraca</taxon>
        <taxon>Eumalacostraca</taxon>
        <taxon>Eucarida</taxon>
        <taxon>Euphausiacea</taxon>
        <taxon>Euphausiidae</taxon>
        <taxon>Meganyctiphanes</taxon>
    </lineage>
</organism>
<evidence type="ECO:0000313" key="8">
    <source>
        <dbReference type="EMBL" id="CAL4104730.1"/>
    </source>
</evidence>
<feature type="region of interest" description="Disordered" evidence="5">
    <location>
        <begin position="1"/>
        <end position="277"/>
    </location>
</feature>
<dbReference type="AlphaFoldDB" id="A0AAV2QZL4"/>
<dbReference type="Pfam" id="PF00644">
    <property type="entry name" value="PARP"/>
    <property type="match status" value="1"/>
</dbReference>
<dbReference type="Gene3D" id="3.90.228.10">
    <property type="match status" value="1"/>
</dbReference>
<evidence type="ECO:0000256" key="1">
    <source>
        <dbReference type="ARBA" id="ARBA00004123"/>
    </source>
</evidence>
<feature type="compositionally biased region" description="Polar residues" evidence="5">
    <location>
        <begin position="518"/>
        <end position="560"/>
    </location>
</feature>
<dbReference type="Gene3D" id="3.30.720.50">
    <property type="match status" value="2"/>
</dbReference>
<keyword evidence="4" id="KW-0520">NAD</keyword>
<feature type="compositionally biased region" description="Basic and acidic residues" evidence="5">
    <location>
        <begin position="1"/>
        <end position="13"/>
    </location>
</feature>
<keyword evidence="9" id="KW-1185">Reference proteome</keyword>
<protein>
    <recommendedName>
        <fullName evidence="4">Poly [ADP-ribose] polymerase</fullName>
        <shortName evidence="4">PARP</shortName>
        <ecNumber evidence="4">2.4.2.-</ecNumber>
    </recommendedName>
</protein>
<evidence type="ECO:0000256" key="3">
    <source>
        <dbReference type="ARBA" id="ARBA00024347"/>
    </source>
</evidence>
<proteinExistence type="inferred from homology"/>
<feature type="compositionally biased region" description="Polar residues" evidence="5">
    <location>
        <begin position="138"/>
        <end position="148"/>
    </location>
</feature>
<dbReference type="Proteomes" id="UP001497623">
    <property type="component" value="Unassembled WGS sequence"/>
</dbReference>
<dbReference type="Pfam" id="PF02825">
    <property type="entry name" value="WWE"/>
    <property type="match status" value="1"/>
</dbReference>
<name>A0AAV2QZL4_MEGNR</name>
<dbReference type="GO" id="GO:0003950">
    <property type="term" value="F:NAD+ poly-ADP-ribosyltransferase activity"/>
    <property type="evidence" value="ECO:0007669"/>
    <property type="project" value="UniProtKB-UniRule"/>
</dbReference>
<dbReference type="PANTHER" id="PTHR45740">
    <property type="entry name" value="POLY [ADP-RIBOSE] POLYMERASE"/>
    <property type="match status" value="1"/>
</dbReference>
<evidence type="ECO:0000259" key="6">
    <source>
        <dbReference type="PROSITE" id="PS50918"/>
    </source>
</evidence>
<feature type="compositionally biased region" description="Low complexity" evidence="5">
    <location>
        <begin position="93"/>
        <end position="102"/>
    </location>
</feature>
<evidence type="ECO:0000256" key="5">
    <source>
        <dbReference type="SAM" id="MobiDB-lite"/>
    </source>
</evidence>
<evidence type="ECO:0000313" key="9">
    <source>
        <dbReference type="Proteomes" id="UP001497623"/>
    </source>
</evidence>
<dbReference type="InterPro" id="IPR051712">
    <property type="entry name" value="ARTD-AVP"/>
</dbReference>
<evidence type="ECO:0000259" key="7">
    <source>
        <dbReference type="PROSITE" id="PS51059"/>
    </source>
</evidence>
<dbReference type="PROSITE" id="PS51059">
    <property type="entry name" value="PARP_CATALYTIC"/>
    <property type="match status" value="1"/>
</dbReference>
<evidence type="ECO:0000256" key="2">
    <source>
        <dbReference type="ARBA" id="ARBA00023242"/>
    </source>
</evidence>
<comment type="similarity">
    <text evidence="3">Belongs to the ARTD/PARP family.</text>
</comment>
<feature type="compositionally biased region" description="Polar residues" evidence="5">
    <location>
        <begin position="14"/>
        <end position="31"/>
    </location>
</feature>
<dbReference type="GO" id="GO:1990404">
    <property type="term" value="F:NAD+-protein mono-ADP-ribosyltransferase activity"/>
    <property type="evidence" value="ECO:0007669"/>
    <property type="project" value="TreeGrafter"/>
</dbReference>
<feature type="compositionally biased region" description="Basic residues" evidence="5">
    <location>
        <begin position="219"/>
        <end position="230"/>
    </location>
</feature>
<comment type="caution">
    <text evidence="8">The sequence shown here is derived from an EMBL/GenBank/DDBJ whole genome shotgun (WGS) entry which is preliminary data.</text>
</comment>
<feature type="compositionally biased region" description="Basic and acidic residues" evidence="5">
    <location>
        <begin position="34"/>
        <end position="49"/>
    </location>
</feature>
<accession>A0AAV2QZL4</accession>
<feature type="domain" description="WWE" evidence="6">
    <location>
        <begin position="665"/>
        <end position="753"/>
    </location>
</feature>
<keyword evidence="4" id="KW-0328">Glycosyltransferase</keyword>
<dbReference type="PROSITE" id="PS50918">
    <property type="entry name" value="WWE"/>
    <property type="match status" value="1"/>
</dbReference>
<dbReference type="EC" id="2.4.2.-" evidence="4"/>
<comment type="subcellular location">
    <subcellularLocation>
        <location evidence="1">Nucleus</location>
    </subcellularLocation>
</comment>
<dbReference type="EMBL" id="CAXKWB010012481">
    <property type="protein sequence ID" value="CAL4104730.1"/>
    <property type="molecule type" value="Genomic_DNA"/>
</dbReference>
<dbReference type="SUPFAM" id="SSF56399">
    <property type="entry name" value="ADP-ribosylation"/>
    <property type="match status" value="1"/>
</dbReference>
<sequence length="1264" mass="143741">MAHQNEKVEHEISKSNTENSYSGLEEYNNQDPIKIPDQEQQHHDQKAHSSEISISSASDNNDSKEKSCKALKKHDTGILGPCQEPKCHKKSKNSYSSESILSESDDNDSNVKSCKPLTKHSAGSSDACQKPKYHKNPKNTYSSESILSESDDNNYKEKSSKPLRKHVSGISDPYHKPKYHNKSKTTNSSESLLSESGDNDAEEKSSKPLKKQATGISYPRHKPKYHKKSNKRDIRNNSMPITKKNYNRNRESESSDTNEDASKIYKGPFQHTSRKRQINTKQENFPLSSKSLINSLSMCPKFSESLLNLVENENILPKYVRKIVSKNSHIFTLSDNLVILHPKISICRQYLNQGCSKHDICFNLHICQQFVINNCKDSKCILGHNLTSNHNYNALKHFKIHKLSTEILLNILKIQICPAKPLKVCNKYNLGRCKNLKCNSLHVCLNLVQNNYRCKLNNCKLNHDLMNDTCLDLLADAGVSTNEAPRDVLAALWESSPTLCETTSDDNDQDNSKENAAHQKNTNETPINSLQNNESVVESVISTLPNTNSESVTSNDSLGSKDSYYESADTSPDSEFELFQWQVSNDGNQWVNMYHSQALRIEESFCDPKNENITISKLISPNIKSDRNDIDSLMGNNFWEAKFQSMLLLKDDQSDILYLRRQTVDLPQSQNHENIIFLWFFEDSDGKWLECSQDSDRKEKLFISVSSNEIEQNYINDSSIPLTLGNSYVSYILDFESMALLNLENNKKINVRRRPKPHLKNIKLLEQGGRVTLFDMTQNSNSIINNFPIFSTFSENNTTNNDDSDNIDDNIQISVASQKYSVWSHNPGGYVEIPEICYDSVEGNCKNEISGCKRLHAKLHFHWQVSEDSAQWLNMHTSHVICLEKAFCNPENDEVSIPMLDQSKPGYDESGSLIALGTEDTWKAKFQSMLLLNKSQTRILYLRRLTTESIAGQCIEPNLYLWYIKNVNDKWVQLGRNCIDDFRIDASSATIEGNFQHDSSSSMTIGNSSWVLDFDAMNVSNNETDIHYDVKRRPKPHLKFSEDDININEQQEGEDQTQSASNSISTISLPNTWDAMLPGEKSCRIPIQQTSTEFATVQDILPDSLQTKVTNIERIQNPFLWYAFQNKIREMSTTYEDDITKVNVMQLFHGTKPDVIGNICTENFDWRLHGSHTGQVYGRGTYFSTDATIGYRYCTSDSSGKLFLLLARVAVGTITLGDSTMVRPPLNAETGLSYDSTVNNLNNPTIIVKYDKQEYFPEYIITIE</sequence>
<evidence type="ECO:0000256" key="4">
    <source>
        <dbReference type="RuleBase" id="RU362114"/>
    </source>
</evidence>
<feature type="region of interest" description="Disordered" evidence="5">
    <location>
        <begin position="500"/>
        <end position="569"/>
    </location>
</feature>
<keyword evidence="2" id="KW-0539">Nucleus</keyword>